<dbReference type="EMBL" id="LAZR01063185">
    <property type="protein sequence ID" value="KKK60002.1"/>
    <property type="molecule type" value="Genomic_DNA"/>
</dbReference>
<organism evidence="1">
    <name type="scientific">marine sediment metagenome</name>
    <dbReference type="NCBI Taxonomy" id="412755"/>
    <lineage>
        <taxon>unclassified sequences</taxon>
        <taxon>metagenomes</taxon>
        <taxon>ecological metagenomes</taxon>
    </lineage>
</organism>
<evidence type="ECO:0000313" key="1">
    <source>
        <dbReference type="EMBL" id="KKK60002.1"/>
    </source>
</evidence>
<dbReference type="SUPFAM" id="SSF51126">
    <property type="entry name" value="Pectin lyase-like"/>
    <property type="match status" value="1"/>
</dbReference>
<reference evidence="1" key="1">
    <citation type="journal article" date="2015" name="Nature">
        <title>Complex archaea that bridge the gap between prokaryotes and eukaryotes.</title>
        <authorList>
            <person name="Spang A."/>
            <person name="Saw J.H."/>
            <person name="Jorgensen S.L."/>
            <person name="Zaremba-Niedzwiedzka K."/>
            <person name="Martijn J."/>
            <person name="Lind A.E."/>
            <person name="van Eijk R."/>
            <person name="Schleper C."/>
            <person name="Guy L."/>
            <person name="Ettema T.J."/>
        </authorList>
    </citation>
    <scope>NUCLEOTIDE SEQUENCE</scope>
</reference>
<protein>
    <recommendedName>
        <fullName evidence="2">Right handed beta helix domain-containing protein</fullName>
    </recommendedName>
</protein>
<proteinExistence type="predicted"/>
<sequence>MLITPFQSVSADESQSFNSPIRYIDFSNGAADADALAGLLLNAYACRFDGCSFQGVMNATADGAENAALAIAGNASNYHFENCHIGNNMWRTRTAAGSGQLNYIATGYPYPQHGIFRQCQFVVWSETSTVGMVRCADGDSMGMLHLYDNCLFHNVSTNWANTLAAVFVEAAQVRTSTIALKDCFAIGFDEYHVSDYGTRFQTNNPASAAGGGLGTEATG</sequence>
<dbReference type="InterPro" id="IPR012334">
    <property type="entry name" value="Pectin_lyas_fold"/>
</dbReference>
<evidence type="ECO:0008006" key="2">
    <source>
        <dbReference type="Google" id="ProtNLM"/>
    </source>
</evidence>
<dbReference type="InterPro" id="IPR011050">
    <property type="entry name" value="Pectin_lyase_fold/virulence"/>
</dbReference>
<comment type="caution">
    <text evidence="1">The sequence shown here is derived from an EMBL/GenBank/DDBJ whole genome shotgun (WGS) entry which is preliminary data.</text>
</comment>
<gene>
    <name evidence="1" type="ORF">LCGC14_3028720</name>
</gene>
<accession>A0A0F8WSX2</accession>
<dbReference type="AlphaFoldDB" id="A0A0F8WSX2"/>
<dbReference type="Gene3D" id="2.160.20.10">
    <property type="entry name" value="Single-stranded right-handed beta-helix, Pectin lyase-like"/>
    <property type="match status" value="1"/>
</dbReference>
<name>A0A0F8WSX2_9ZZZZ</name>